<evidence type="ECO:0000256" key="1">
    <source>
        <dbReference type="SAM" id="MobiDB-lite"/>
    </source>
</evidence>
<dbReference type="AlphaFoldDB" id="N6W212"/>
<proteinExistence type="predicted"/>
<feature type="chain" id="PRO_5004126950" evidence="2">
    <location>
        <begin position="21"/>
        <end position="150"/>
    </location>
</feature>
<evidence type="ECO:0000259" key="3">
    <source>
        <dbReference type="Pfam" id="PF13511"/>
    </source>
</evidence>
<dbReference type="PATRIC" id="fig|626887.3.peg.513"/>
<feature type="compositionally biased region" description="Basic and acidic residues" evidence="1">
    <location>
        <begin position="33"/>
        <end position="48"/>
    </location>
</feature>
<evidence type="ECO:0000313" key="5">
    <source>
        <dbReference type="Proteomes" id="UP000013165"/>
    </source>
</evidence>
<keyword evidence="5" id="KW-1185">Reference proteome</keyword>
<dbReference type="RefSeq" id="WP_004583085.1">
    <property type="nucleotide sequence ID" value="NZ_AP028878.1"/>
</dbReference>
<accession>N6W212</accession>
<keyword evidence="2" id="KW-0732">Signal</keyword>
<feature type="signal peptide" evidence="2">
    <location>
        <begin position="1"/>
        <end position="20"/>
    </location>
</feature>
<evidence type="ECO:0000256" key="2">
    <source>
        <dbReference type="SAM" id="SignalP"/>
    </source>
</evidence>
<feature type="region of interest" description="Disordered" evidence="1">
    <location>
        <begin position="33"/>
        <end position="62"/>
    </location>
</feature>
<dbReference type="HOGENOM" id="CLU_108835_3_2_6"/>
<dbReference type="OrthoDB" id="7068596at2"/>
<feature type="domain" description="DUF4124" evidence="3">
    <location>
        <begin position="20"/>
        <end position="53"/>
    </location>
</feature>
<name>N6W212_9GAMM</name>
<comment type="caution">
    <text evidence="4">The sequence shown here is derived from an EMBL/GenBank/DDBJ whole genome shotgun (WGS) entry which is preliminary data.</text>
</comment>
<organism evidence="4 5">
    <name type="scientific">Marinobacter nanhaiticus D15-8W</name>
    <dbReference type="NCBI Taxonomy" id="626887"/>
    <lineage>
        <taxon>Bacteria</taxon>
        <taxon>Pseudomonadati</taxon>
        <taxon>Pseudomonadota</taxon>
        <taxon>Gammaproteobacteria</taxon>
        <taxon>Pseudomonadales</taxon>
        <taxon>Marinobacteraceae</taxon>
        <taxon>Marinobacter</taxon>
    </lineage>
</organism>
<dbReference type="Pfam" id="PF13511">
    <property type="entry name" value="DUF4124"/>
    <property type="match status" value="1"/>
</dbReference>
<evidence type="ECO:0000313" key="4">
    <source>
        <dbReference type="EMBL" id="ENO16575.1"/>
    </source>
</evidence>
<dbReference type="STRING" id="626887.J057_02675"/>
<reference evidence="4 5" key="1">
    <citation type="journal article" date="2013" name="Genome Announc.">
        <title>Genome Sequence of the Polycyclic Aromatic Hydrocarbon-Degrading Bacterium Strain Marinobacter nanhaiticus D15-8WT.</title>
        <authorList>
            <person name="Cui Z."/>
            <person name="Gao W."/>
            <person name="Li Q."/>
            <person name="Xu G."/>
            <person name="Zheng L."/>
        </authorList>
    </citation>
    <scope>NUCLEOTIDE SEQUENCE [LARGE SCALE GENOMIC DNA]</scope>
    <source>
        <strain evidence="4 5">D15-8W</strain>
    </source>
</reference>
<sequence length="150" mass="17900">MLNRVLVLSALAFVPFQLCAEVYQWTDAEGRVHFGDRPPQEAKARELRIQQPRKLNSDGEDHAARMEQLDNFFQRRQEEREKEAQALAEQKTREAERQQACQQMLAELKHMERVSLFYELNEEGERVFLDDETGDRVRREYREKYEKHCG</sequence>
<dbReference type="EMBL" id="APLQ01000010">
    <property type="protein sequence ID" value="ENO16575.1"/>
    <property type="molecule type" value="Genomic_DNA"/>
</dbReference>
<gene>
    <name evidence="4" type="ORF">J057_02675</name>
</gene>
<dbReference type="Proteomes" id="UP000013165">
    <property type="component" value="Unassembled WGS sequence"/>
</dbReference>
<dbReference type="InterPro" id="IPR025392">
    <property type="entry name" value="DUF4124"/>
</dbReference>
<protein>
    <submittedName>
        <fullName evidence="4">DUF4124 domain-containing protein</fullName>
    </submittedName>
</protein>